<proteinExistence type="predicted"/>
<name>A0ABM6GFF8_9BACT</name>
<dbReference type="RefSeq" id="WP_012057595.1">
    <property type="nucleotide sequence ID" value="NZ_CP007389.1"/>
</dbReference>
<dbReference type="EMBL" id="CP007389">
    <property type="protein sequence ID" value="APT74320.1"/>
    <property type="molecule type" value="Genomic_DNA"/>
</dbReference>
<dbReference type="Proteomes" id="UP000185490">
    <property type="component" value="Chromosome"/>
</dbReference>
<gene>
    <name evidence="1" type="ORF">BW47_07360</name>
</gene>
<protein>
    <submittedName>
        <fullName evidence="1">Haloacid dehalogenase</fullName>
    </submittedName>
</protein>
<dbReference type="InterPro" id="IPR036412">
    <property type="entry name" value="HAD-like_sf"/>
</dbReference>
<organism evidence="1 2">
    <name type="scientific">Thermosipho melanesiensis</name>
    <dbReference type="NCBI Taxonomy" id="46541"/>
    <lineage>
        <taxon>Bacteria</taxon>
        <taxon>Thermotogati</taxon>
        <taxon>Thermotogota</taxon>
        <taxon>Thermotogae</taxon>
        <taxon>Thermotogales</taxon>
        <taxon>Fervidobacteriaceae</taxon>
        <taxon>Thermosipho</taxon>
    </lineage>
</organism>
<sequence length="155" mass="18682">MEIVKKVSDIDFKKLIDKGYNFFIFDFDNTINLWKKEEIPEEIAKIFKFLFQNNSKILIVSNGKPRILNFSVETLWLAKKPLPFKFLRYIHKKYGNMKFNFVIIGDQLFTDMLFGVFINAYRIKIEPIDTSHEFFITKILRKFEKILLKFLKHMI</sequence>
<evidence type="ECO:0000313" key="2">
    <source>
        <dbReference type="Proteomes" id="UP000185490"/>
    </source>
</evidence>
<evidence type="ECO:0000313" key="1">
    <source>
        <dbReference type="EMBL" id="APT74320.1"/>
    </source>
</evidence>
<reference evidence="1 2" key="1">
    <citation type="submission" date="2014-02" db="EMBL/GenBank/DDBJ databases">
        <title>Diversity of Thermotogales isolates from hydrothermal vents.</title>
        <authorList>
            <person name="Haverkamp T.H.A."/>
            <person name="Lossouarn J."/>
            <person name="Geslin C."/>
            <person name="Nesbo C.L."/>
        </authorList>
    </citation>
    <scope>NUCLEOTIDE SEQUENCE [LARGE SCALE GENOMIC DNA]</scope>
    <source>
        <strain evidence="1 2">431</strain>
    </source>
</reference>
<dbReference type="SUPFAM" id="SSF56784">
    <property type="entry name" value="HAD-like"/>
    <property type="match status" value="1"/>
</dbReference>
<accession>A0ABM6GFF8</accession>
<dbReference type="InterPro" id="IPR023214">
    <property type="entry name" value="HAD_sf"/>
</dbReference>
<keyword evidence="2" id="KW-1185">Reference proteome</keyword>
<dbReference type="Gene3D" id="3.40.50.1000">
    <property type="entry name" value="HAD superfamily/HAD-like"/>
    <property type="match status" value="1"/>
</dbReference>